<sequence length="230" mass="27300">MFQTWKRKFAAKQAVWARETQQRIAEYAEHERQEIMEKISREQQEWLVFNNEINNYLKTVQPVFLLKPEVCKALLNLLYARSDGTAGASVSLTKEVRKAYAFYHKELKVFLNLLERKGCSIQGKEERFLTMFMAKLRERNYQSHLEYYSDIIPGQCSVTEAFAMYFEAVEEENTYESGHVDFFATHLKNKRIVDAGLPLSRLIRNLKQYEKENKDDIEMRRLEKRLTESC</sequence>
<organism evidence="1 2">
    <name type="scientific">Evansella caseinilytica</name>
    <dbReference type="NCBI Taxonomy" id="1503961"/>
    <lineage>
        <taxon>Bacteria</taxon>
        <taxon>Bacillati</taxon>
        <taxon>Bacillota</taxon>
        <taxon>Bacilli</taxon>
        <taxon>Bacillales</taxon>
        <taxon>Bacillaceae</taxon>
        <taxon>Evansella</taxon>
    </lineage>
</organism>
<accession>A0A1H3RW91</accession>
<evidence type="ECO:0000313" key="2">
    <source>
        <dbReference type="Proteomes" id="UP000198935"/>
    </source>
</evidence>
<protein>
    <submittedName>
        <fullName evidence="1">Uncharacterized protein</fullName>
    </submittedName>
</protein>
<dbReference type="STRING" id="1503961.SAMN05421736_10976"/>
<name>A0A1H3RW91_9BACI</name>
<evidence type="ECO:0000313" key="1">
    <source>
        <dbReference type="EMBL" id="SDZ29598.1"/>
    </source>
</evidence>
<dbReference type="Proteomes" id="UP000198935">
    <property type="component" value="Unassembled WGS sequence"/>
</dbReference>
<dbReference type="OrthoDB" id="2843375at2"/>
<dbReference type="AlphaFoldDB" id="A0A1H3RW91"/>
<keyword evidence="2" id="KW-1185">Reference proteome</keyword>
<gene>
    <name evidence="1" type="ORF">SAMN05421736_10976</name>
</gene>
<proteinExistence type="predicted"/>
<dbReference type="EMBL" id="FNPI01000009">
    <property type="protein sequence ID" value="SDZ29598.1"/>
    <property type="molecule type" value="Genomic_DNA"/>
</dbReference>
<reference evidence="2" key="1">
    <citation type="submission" date="2016-10" db="EMBL/GenBank/DDBJ databases">
        <authorList>
            <person name="Varghese N."/>
            <person name="Submissions S."/>
        </authorList>
    </citation>
    <scope>NUCLEOTIDE SEQUENCE [LARGE SCALE GENOMIC DNA]</scope>
    <source>
        <strain evidence="2">SP</strain>
    </source>
</reference>